<protein>
    <recommendedName>
        <fullName evidence="13">Crossover junction endodeoxyribonuclease RuvC</fullName>
        <ecNumber evidence="13">3.1.21.10</ecNumber>
    </recommendedName>
    <alternativeName>
        <fullName evidence="13">Holliday junction nuclease RuvC</fullName>
    </alternativeName>
    <alternativeName>
        <fullName evidence="13">Holliday junction resolvase RuvC</fullName>
    </alternativeName>
</protein>
<dbReference type="CDD" id="cd16962">
    <property type="entry name" value="RuvC"/>
    <property type="match status" value="1"/>
</dbReference>
<feature type="binding site" evidence="13">
    <location>
        <position position="140"/>
    </location>
    <ligand>
        <name>Mg(2+)</name>
        <dbReference type="ChEBI" id="CHEBI:18420"/>
        <label>1</label>
    </ligand>
</feature>
<evidence type="ECO:0000256" key="1">
    <source>
        <dbReference type="ARBA" id="ARBA00009518"/>
    </source>
</evidence>
<dbReference type="HAMAP" id="MF_00034">
    <property type="entry name" value="RuvC"/>
    <property type="match status" value="1"/>
</dbReference>
<dbReference type="GO" id="GO:0006281">
    <property type="term" value="P:DNA repair"/>
    <property type="evidence" value="ECO:0007669"/>
    <property type="project" value="UniProtKB-UniRule"/>
</dbReference>
<keyword evidence="2 13" id="KW-0963">Cytoplasm</keyword>
<evidence type="ECO:0000256" key="4">
    <source>
        <dbReference type="ARBA" id="ARBA00022723"/>
    </source>
</evidence>
<dbReference type="GO" id="GO:0008821">
    <property type="term" value="F:crossover junction DNA endonuclease activity"/>
    <property type="evidence" value="ECO:0007669"/>
    <property type="project" value="UniProtKB-UniRule"/>
</dbReference>
<dbReference type="Gene3D" id="3.30.420.10">
    <property type="entry name" value="Ribonuclease H-like superfamily/Ribonuclease H"/>
    <property type="match status" value="1"/>
</dbReference>
<comment type="catalytic activity">
    <reaction evidence="12 13">
        <text>Endonucleolytic cleavage at a junction such as a reciprocal single-stranded crossover between two homologous DNA duplexes (Holliday junction).</text>
        <dbReference type="EC" id="3.1.21.10"/>
    </reaction>
</comment>
<keyword evidence="3 13" id="KW-0540">Nuclease</keyword>
<dbReference type="PANTHER" id="PTHR30194">
    <property type="entry name" value="CROSSOVER JUNCTION ENDODEOXYRIBONUCLEASE RUVC"/>
    <property type="match status" value="1"/>
</dbReference>
<feature type="active site" evidence="13">
    <location>
        <position position="7"/>
    </location>
</feature>
<dbReference type="Proteomes" id="UP000177159">
    <property type="component" value="Unassembled WGS sequence"/>
</dbReference>
<comment type="similarity">
    <text evidence="1 13">Belongs to the RuvC family.</text>
</comment>
<evidence type="ECO:0000256" key="3">
    <source>
        <dbReference type="ARBA" id="ARBA00022722"/>
    </source>
</evidence>
<evidence type="ECO:0000256" key="6">
    <source>
        <dbReference type="ARBA" id="ARBA00022763"/>
    </source>
</evidence>
<dbReference type="GO" id="GO:0048476">
    <property type="term" value="C:Holliday junction resolvase complex"/>
    <property type="evidence" value="ECO:0007669"/>
    <property type="project" value="UniProtKB-UniRule"/>
</dbReference>
<dbReference type="GO" id="GO:0005737">
    <property type="term" value="C:cytoplasm"/>
    <property type="evidence" value="ECO:0007669"/>
    <property type="project" value="UniProtKB-SubCell"/>
</dbReference>
<comment type="subunit">
    <text evidence="13">Homodimer which binds Holliday junction (HJ) DNA. The HJ becomes 2-fold symmetrical on binding to RuvC with unstacked arms; it has a different conformation from HJ DNA in complex with RuvA. In the full resolvosome a probable DNA-RuvA(4)-RuvB(12)-RuvC(2) complex forms which resolves the HJ.</text>
</comment>
<dbReference type="GO" id="GO:0000287">
    <property type="term" value="F:magnesium ion binding"/>
    <property type="evidence" value="ECO:0007669"/>
    <property type="project" value="UniProtKB-UniRule"/>
</dbReference>
<keyword evidence="4 13" id="KW-0479">Metal-binding</keyword>
<dbReference type="InterPro" id="IPR002176">
    <property type="entry name" value="X-over_junc_endoDNase_RuvC"/>
</dbReference>
<feature type="binding site" evidence="13">
    <location>
        <position position="67"/>
    </location>
    <ligand>
        <name>Mg(2+)</name>
        <dbReference type="ChEBI" id="CHEBI:18420"/>
        <label>2</label>
    </ligand>
</feature>
<dbReference type="FunFam" id="3.30.420.10:FF:000002">
    <property type="entry name" value="Crossover junction endodeoxyribonuclease RuvC"/>
    <property type="match status" value="1"/>
</dbReference>
<sequence length="159" mass="17762">MKILAFDPGLARTGFAIFDTRGNSYTLQNYGCLFTDKSLCIEDRISSLLEQTKKLVQLHKPEAMIIEKIFFNINKKTVISVAQAQGALLAIAGQYKLKVHFLTPLQIKQTLTGYGRSDKKNVQKMVGLLLKMTKMPEPDDVVDAIACGLAYCSIKKFEI</sequence>
<keyword evidence="11 13" id="KW-0234">DNA repair</keyword>
<dbReference type="PANTHER" id="PTHR30194:SF3">
    <property type="entry name" value="CROSSOVER JUNCTION ENDODEOXYRIBONUCLEASE RUVC"/>
    <property type="match status" value="1"/>
</dbReference>
<dbReference type="PRINTS" id="PR00696">
    <property type="entry name" value="RSOLVASERUVC"/>
</dbReference>
<keyword evidence="6 13" id="KW-0227">DNA damage</keyword>
<accession>A0A1F7GV63</accession>
<comment type="function">
    <text evidence="13">The RuvA-RuvB-RuvC complex processes Holliday junction (HJ) DNA during genetic recombination and DNA repair. Endonuclease that resolves HJ intermediates. Cleaves cruciform DNA by making single-stranded nicks across the HJ at symmetrical positions within the homologous arms, yielding a 5'-phosphate and a 3'-hydroxyl group; requires a central core of homology in the junction. The consensus cleavage sequence is 5'-(A/T)TT(C/G)-3'. Cleavage occurs on the 3'-side of the TT dinucleotide at the point of strand exchange. HJ branch migration catalyzed by RuvA-RuvB allows RuvC to scan DNA until it finds its consensus sequence, where it cleaves and resolves the cruciform DNA.</text>
</comment>
<feature type="binding site" evidence="13">
    <location>
        <position position="7"/>
    </location>
    <ligand>
        <name>Mg(2+)</name>
        <dbReference type="ChEBI" id="CHEBI:18420"/>
        <label>1</label>
    </ligand>
</feature>
<dbReference type="GO" id="GO:0003677">
    <property type="term" value="F:DNA binding"/>
    <property type="evidence" value="ECO:0007669"/>
    <property type="project" value="UniProtKB-KW"/>
</dbReference>
<evidence type="ECO:0000256" key="11">
    <source>
        <dbReference type="ARBA" id="ARBA00023204"/>
    </source>
</evidence>
<evidence type="ECO:0000256" key="8">
    <source>
        <dbReference type="ARBA" id="ARBA00022842"/>
    </source>
</evidence>
<evidence type="ECO:0000256" key="5">
    <source>
        <dbReference type="ARBA" id="ARBA00022759"/>
    </source>
</evidence>
<evidence type="ECO:0000313" key="15">
    <source>
        <dbReference type="Proteomes" id="UP000177159"/>
    </source>
</evidence>
<evidence type="ECO:0000256" key="13">
    <source>
        <dbReference type="HAMAP-Rule" id="MF_00034"/>
    </source>
</evidence>
<dbReference type="AlphaFoldDB" id="A0A1F7GV63"/>
<reference evidence="14 15" key="1">
    <citation type="journal article" date="2016" name="Nat. Commun.">
        <title>Thousands of microbial genomes shed light on interconnected biogeochemical processes in an aquifer system.</title>
        <authorList>
            <person name="Anantharaman K."/>
            <person name="Brown C.T."/>
            <person name="Hug L.A."/>
            <person name="Sharon I."/>
            <person name="Castelle C.J."/>
            <person name="Probst A.J."/>
            <person name="Thomas B.C."/>
            <person name="Singh A."/>
            <person name="Wilkins M.J."/>
            <person name="Karaoz U."/>
            <person name="Brodie E.L."/>
            <person name="Williams K.H."/>
            <person name="Hubbard S.S."/>
            <person name="Banfield J.F."/>
        </authorList>
    </citation>
    <scope>NUCLEOTIDE SEQUENCE [LARGE SCALE GENOMIC DNA]</scope>
</reference>
<dbReference type="NCBIfam" id="NF000711">
    <property type="entry name" value="PRK00039.2-1"/>
    <property type="match status" value="1"/>
</dbReference>
<evidence type="ECO:0000313" key="14">
    <source>
        <dbReference type="EMBL" id="OGK22878.1"/>
    </source>
</evidence>
<dbReference type="SUPFAM" id="SSF53098">
    <property type="entry name" value="Ribonuclease H-like"/>
    <property type="match status" value="1"/>
</dbReference>
<name>A0A1F7GV63_9BACT</name>
<organism evidence="14 15">
    <name type="scientific">Candidatus Roizmanbacteria bacterium RIFCSPHIGHO2_02_FULL_37_24</name>
    <dbReference type="NCBI Taxonomy" id="1802037"/>
    <lineage>
        <taxon>Bacteria</taxon>
        <taxon>Candidatus Roizmaniibacteriota</taxon>
    </lineage>
</organism>
<evidence type="ECO:0000256" key="9">
    <source>
        <dbReference type="ARBA" id="ARBA00023125"/>
    </source>
</evidence>
<dbReference type="EC" id="3.1.21.10" evidence="13"/>
<dbReference type="Pfam" id="PF02075">
    <property type="entry name" value="RuvC"/>
    <property type="match status" value="1"/>
</dbReference>
<gene>
    <name evidence="13" type="primary">ruvC</name>
    <name evidence="14" type="ORF">A3C24_03365</name>
</gene>
<dbReference type="InterPro" id="IPR012337">
    <property type="entry name" value="RNaseH-like_sf"/>
</dbReference>
<feature type="active site" evidence="13">
    <location>
        <position position="140"/>
    </location>
</feature>
<evidence type="ECO:0000256" key="2">
    <source>
        <dbReference type="ARBA" id="ARBA00022490"/>
    </source>
</evidence>
<comment type="subcellular location">
    <subcellularLocation>
        <location evidence="13">Cytoplasm</location>
    </subcellularLocation>
</comment>
<dbReference type="EMBL" id="MFZM01000030">
    <property type="protein sequence ID" value="OGK22878.1"/>
    <property type="molecule type" value="Genomic_DNA"/>
</dbReference>
<evidence type="ECO:0000256" key="10">
    <source>
        <dbReference type="ARBA" id="ARBA00023172"/>
    </source>
</evidence>
<keyword evidence="9 13" id="KW-0238">DNA-binding</keyword>
<comment type="cofactor">
    <cofactor evidence="13">
        <name>Mg(2+)</name>
        <dbReference type="ChEBI" id="CHEBI:18420"/>
    </cofactor>
    <text evidence="13">Binds 2 Mg(2+) ion per subunit.</text>
</comment>
<keyword evidence="7 13" id="KW-0378">Hydrolase</keyword>
<dbReference type="GO" id="GO:0006310">
    <property type="term" value="P:DNA recombination"/>
    <property type="evidence" value="ECO:0007669"/>
    <property type="project" value="UniProtKB-UniRule"/>
</dbReference>
<keyword evidence="10 13" id="KW-0233">DNA recombination</keyword>
<feature type="active site" evidence="13">
    <location>
        <position position="67"/>
    </location>
</feature>
<dbReference type="InterPro" id="IPR036397">
    <property type="entry name" value="RNaseH_sf"/>
</dbReference>
<evidence type="ECO:0000256" key="7">
    <source>
        <dbReference type="ARBA" id="ARBA00022801"/>
    </source>
</evidence>
<proteinExistence type="inferred from homology"/>
<comment type="caution">
    <text evidence="14">The sequence shown here is derived from an EMBL/GenBank/DDBJ whole genome shotgun (WGS) entry which is preliminary data.</text>
</comment>
<keyword evidence="5 13" id="KW-0255">Endonuclease</keyword>
<evidence type="ECO:0000256" key="12">
    <source>
        <dbReference type="ARBA" id="ARBA00029354"/>
    </source>
</evidence>
<keyword evidence="8 13" id="KW-0460">Magnesium</keyword>